<protein>
    <submittedName>
        <fullName evidence="8">Carboxyl-terminal processing protease</fullName>
    </submittedName>
</protein>
<dbReference type="Proteomes" id="UP000217076">
    <property type="component" value="Unassembled WGS sequence"/>
</dbReference>
<dbReference type="FunFam" id="2.30.42.10:FF:000063">
    <property type="entry name" value="Peptidase, S41 family"/>
    <property type="match status" value="1"/>
</dbReference>
<dbReference type="GO" id="GO:0006508">
    <property type="term" value="P:proteolysis"/>
    <property type="evidence" value="ECO:0007669"/>
    <property type="project" value="UniProtKB-KW"/>
</dbReference>
<dbReference type="EMBL" id="FNCV01000001">
    <property type="protein sequence ID" value="SDG37628.1"/>
    <property type="molecule type" value="Genomic_DNA"/>
</dbReference>
<evidence type="ECO:0000256" key="4">
    <source>
        <dbReference type="ARBA" id="ARBA00022825"/>
    </source>
</evidence>
<dbReference type="PANTHER" id="PTHR32060:SF30">
    <property type="entry name" value="CARBOXY-TERMINAL PROCESSING PROTEASE CTPA"/>
    <property type="match status" value="1"/>
</dbReference>
<dbReference type="Gene3D" id="3.30.750.44">
    <property type="match status" value="1"/>
</dbReference>
<dbReference type="InterPro" id="IPR036034">
    <property type="entry name" value="PDZ_sf"/>
</dbReference>
<dbReference type="AlphaFoldDB" id="A0A1G7TQQ6"/>
<dbReference type="CDD" id="cd06782">
    <property type="entry name" value="cpPDZ_CPP-like"/>
    <property type="match status" value="1"/>
</dbReference>
<comment type="similarity">
    <text evidence="1 5">Belongs to the peptidase S41A family.</text>
</comment>
<dbReference type="PROSITE" id="PS50106">
    <property type="entry name" value="PDZ"/>
    <property type="match status" value="1"/>
</dbReference>
<reference evidence="9" key="1">
    <citation type="submission" date="2016-10" db="EMBL/GenBank/DDBJ databases">
        <authorList>
            <person name="Varghese N."/>
            <person name="Submissions S."/>
        </authorList>
    </citation>
    <scope>NUCLEOTIDE SEQUENCE [LARGE SCALE GENOMIC DNA]</scope>
    <source>
        <strain evidence="9">930I</strain>
    </source>
</reference>
<dbReference type="PANTHER" id="PTHR32060">
    <property type="entry name" value="TAIL-SPECIFIC PROTEASE"/>
    <property type="match status" value="1"/>
</dbReference>
<evidence type="ECO:0000259" key="7">
    <source>
        <dbReference type="PROSITE" id="PS50106"/>
    </source>
</evidence>
<keyword evidence="4 5" id="KW-0720">Serine protease</keyword>
<dbReference type="Gene3D" id="3.90.226.10">
    <property type="entry name" value="2-enoyl-CoA Hydratase, Chain A, domain 1"/>
    <property type="match status" value="1"/>
</dbReference>
<dbReference type="NCBIfam" id="TIGR00225">
    <property type="entry name" value="prc"/>
    <property type="match status" value="1"/>
</dbReference>
<evidence type="ECO:0000256" key="5">
    <source>
        <dbReference type="RuleBase" id="RU004404"/>
    </source>
</evidence>
<dbReference type="FunFam" id="3.90.226.10:FF:000029">
    <property type="entry name" value="Peptidase, S41 family"/>
    <property type="match status" value="1"/>
</dbReference>
<dbReference type="Pfam" id="PF17820">
    <property type="entry name" value="PDZ_6"/>
    <property type="match status" value="1"/>
</dbReference>
<evidence type="ECO:0000313" key="9">
    <source>
        <dbReference type="Proteomes" id="UP000217076"/>
    </source>
</evidence>
<name>A0A1G7TQQ6_9PROT</name>
<organism evidence="8 9">
    <name type="scientific">Roseospirillum parvum</name>
    <dbReference type="NCBI Taxonomy" id="83401"/>
    <lineage>
        <taxon>Bacteria</taxon>
        <taxon>Pseudomonadati</taxon>
        <taxon>Pseudomonadota</taxon>
        <taxon>Alphaproteobacteria</taxon>
        <taxon>Rhodospirillales</taxon>
        <taxon>Rhodospirillaceae</taxon>
        <taxon>Roseospirillum</taxon>
    </lineage>
</organism>
<feature type="region of interest" description="Disordered" evidence="6">
    <location>
        <begin position="385"/>
        <end position="415"/>
    </location>
</feature>
<dbReference type="SMART" id="SM00228">
    <property type="entry name" value="PDZ"/>
    <property type="match status" value="1"/>
</dbReference>
<keyword evidence="3 5" id="KW-0378">Hydrolase</keyword>
<dbReference type="RefSeq" id="WP_092613955.1">
    <property type="nucleotide sequence ID" value="NZ_FNCV01000001.1"/>
</dbReference>
<dbReference type="GO" id="GO:0008236">
    <property type="term" value="F:serine-type peptidase activity"/>
    <property type="evidence" value="ECO:0007669"/>
    <property type="project" value="UniProtKB-KW"/>
</dbReference>
<evidence type="ECO:0000256" key="1">
    <source>
        <dbReference type="ARBA" id="ARBA00009179"/>
    </source>
</evidence>
<keyword evidence="2 5" id="KW-0645">Protease</keyword>
<dbReference type="InterPro" id="IPR055210">
    <property type="entry name" value="CtpA/B_N"/>
</dbReference>
<evidence type="ECO:0000256" key="2">
    <source>
        <dbReference type="ARBA" id="ARBA00022670"/>
    </source>
</evidence>
<keyword evidence="9" id="KW-1185">Reference proteome</keyword>
<dbReference type="GO" id="GO:0004175">
    <property type="term" value="F:endopeptidase activity"/>
    <property type="evidence" value="ECO:0007669"/>
    <property type="project" value="TreeGrafter"/>
</dbReference>
<dbReference type="InterPro" id="IPR004447">
    <property type="entry name" value="Peptidase_S41A"/>
</dbReference>
<dbReference type="OrthoDB" id="9812068at2"/>
<dbReference type="Pfam" id="PF22694">
    <property type="entry name" value="CtpB_N-like"/>
    <property type="match status" value="1"/>
</dbReference>
<dbReference type="SMART" id="SM00245">
    <property type="entry name" value="TSPc"/>
    <property type="match status" value="1"/>
</dbReference>
<feature type="compositionally biased region" description="Low complexity" evidence="6">
    <location>
        <begin position="403"/>
        <end position="413"/>
    </location>
</feature>
<evidence type="ECO:0000256" key="6">
    <source>
        <dbReference type="SAM" id="MobiDB-lite"/>
    </source>
</evidence>
<dbReference type="GO" id="GO:0007165">
    <property type="term" value="P:signal transduction"/>
    <property type="evidence" value="ECO:0007669"/>
    <property type="project" value="TreeGrafter"/>
</dbReference>
<dbReference type="GO" id="GO:0030288">
    <property type="term" value="C:outer membrane-bounded periplasmic space"/>
    <property type="evidence" value="ECO:0007669"/>
    <property type="project" value="TreeGrafter"/>
</dbReference>
<feature type="domain" description="PDZ" evidence="7">
    <location>
        <begin position="91"/>
        <end position="159"/>
    </location>
</feature>
<dbReference type="InterPro" id="IPR029045">
    <property type="entry name" value="ClpP/crotonase-like_dom_sf"/>
</dbReference>
<dbReference type="SUPFAM" id="SSF52096">
    <property type="entry name" value="ClpP/crotonase"/>
    <property type="match status" value="1"/>
</dbReference>
<dbReference type="InterPro" id="IPR041489">
    <property type="entry name" value="PDZ_6"/>
</dbReference>
<dbReference type="InterPro" id="IPR005151">
    <property type="entry name" value="Tail-specific_protease"/>
</dbReference>
<dbReference type="SUPFAM" id="SSF50156">
    <property type="entry name" value="PDZ domain-like"/>
    <property type="match status" value="1"/>
</dbReference>
<proteinExistence type="inferred from homology"/>
<dbReference type="STRING" id="83401.SAMN05421742_10174"/>
<gene>
    <name evidence="8" type="ORF">SAMN05421742_10174</name>
</gene>
<evidence type="ECO:0000256" key="3">
    <source>
        <dbReference type="ARBA" id="ARBA00022801"/>
    </source>
</evidence>
<dbReference type="CDD" id="cd07560">
    <property type="entry name" value="Peptidase_S41_CPP"/>
    <property type="match status" value="1"/>
</dbReference>
<evidence type="ECO:0000313" key="8">
    <source>
        <dbReference type="EMBL" id="SDG37628.1"/>
    </source>
</evidence>
<dbReference type="Gene3D" id="2.30.42.10">
    <property type="match status" value="1"/>
</dbReference>
<dbReference type="InterPro" id="IPR001478">
    <property type="entry name" value="PDZ"/>
</dbReference>
<dbReference type="Pfam" id="PF03572">
    <property type="entry name" value="Peptidase_S41"/>
    <property type="match status" value="1"/>
</dbReference>
<sequence>MARKVLIPSLIVLLVAVAAPFTIDLVRPLTARADSSNERTFEALELFGDVFSRVKADYVEELTDEELVKAAVNGMLTTLDPHSAYMPPTSYADMQVQTKGEFGGLGIEVTMDGGWVKVVSPLDDTPAAEAGIEPGDYITHIDGESVRGLSLAEAVDRMRGKVGTDITITVQRPDTDPFEVTLTRAVIRINSVRWRTEGNVGYVRITTFNEQTEDGLKEAIDELEDELGDDMQGLVLDLRNNPGGLLDQAIRVSDAFLKRGEIVSTRSRHDEDTERFNAGGGDLIDGKPMVVLINDGSASASEIVAGALQDHRRAVILGTRSFGKGSVQTIMPLPDDGGAIRLTTARYYTPSGRSIQAEGIAPDIVVEPARVEALKDHRRRSEADFVNALDKGDDSAPTPPDAAPAEDAAPGKKAAQDDYQLARALDLLRGLAIYSAQH</sequence>
<accession>A0A1G7TQQ6</accession>